<protein>
    <submittedName>
        <fullName evidence="1">9121_t:CDS:1</fullName>
    </submittedName>
</protein>
<gene>
    <name evidence="1" type="ORF">CPELLU_LOCUS19922</name>
</gene>
<reference evidence="1" key="1">
    <citation type="submission" date="2021-06" db="EMBL/GenBank/DDBJ databases">
        <authorList>
            <person name="Kallberg Y."/>
            <person name="Tangrot J."/>
            <person name="Rosling A."/>
        </authorList>
    </citation>
    <scope>NUCLEOTIDE SEQUENCE</scope>
    <source>
        <strain evidence="1">FL966</strain>
    </source>
</reference>
<evidence type="ECO:0000313" key="1">
    <source>
        <dbReference type="EMBL" id="CAG8823611.1"/>
    </source>
</evidence>
<keyword evidence="2" id="KW-1185">Reference proteome</keyword>
<sequence>TKAVIDKWSIQSIDGVLQHKNIKNRSQLKSKTSLKDVTERVDGYDSYVR</sequence>
<accession>A0A9N9KCV0</accession>
<feature type="non-terminal residue" evidence="1">
    <location>
        <position position="49"/>
    </location>
</feature>
<dbReference type="Proteomes" id="UP000789759">
    <property type="component" value="Unassembled WGS sequence"/>
</dbReference>
<organism evidence="1 2">
    <name type="scientific">Cetraspora pellucida</name>
    <dbReference type="NCBI Taxonomy" id="1433469"/>
    <lineage>
        <taxon>Eukaryota</taxon>
        <taxon>Fungi</taxon>
        <taxon>Fungi incertae sedis</taxon>
        <taxon>Mucoromycota</taxon>
        <taxon>Glomeromycotina</taxon>
        <taxon>Glomeromycetes</taxon>
        <taxon>Diversisporales</taxon>
        <taxon>Gigasporaceae</taxon>
        <taxon>Cetraspora</taxon>
    </lineage>
</organism>
<evidence type="ECO:0000313" key="2">
    <source>
        <dbReference type="Proteomes" id="UP000789759"/>
    </source>
</evidence>
<feature type="non-terminal residue" evidence="1">
    <location>
        <position position="1"/>
    </location>
</feature>
<dbReference type="AlphaFoldDB" id="A0A9N9KCV0"/>
<proteinExistence type="predicted"/>
<comment type="caution">
    <text evidence="1">The sequence shown here is derived from an EMBL/GenBank/DDBJ whole genome shotgun (WGS) entry which is preliminary data.</text>
</comment>
<name>A0A9N9KCV0_9GLOM</name>
<dbReference type="EMBL" id="CAJVQA010053199">
    <property type="protein sequence ID" value="CAG8823611.1"/>
    <property type="molecule type" value="Genomic_DNA"/>
</dbReference>